<evidence type="ECO:0000313" key="2">
    <source>
        <dbReference type="Proteomes" id="UP000054321"/>
    </source>
</evidence>
<accession>A0A0C3HTH3</accession>
<gene>
    <name evidence="1" type="ORF">OIDMADRAFT_190378</name>
</gene>
<protein>
    <submittedName>
        <fullName evidence="1">Uncharacterized protein</fullName>
    </submittedName>
</protein>
<dbReference type="Pfam" id="PF13668">
    <property type="entry name" value="Ferritin_2"/>
    <property type="match status" value="1"/>
</dbReference>
<dbReference type="OrthoDB" id="1001765at2759"/>
<sequence length="320" mass="32538">MASIRQILQATVVGFAAMASALPGLPKLSSRALRAYDLAARQATSTGLPAGLTDVDILQFALTLENLETAFYQQGFAQFPASDFQALGLSQQQITDLQSIGATEQVHVTTLLSAIAGTGTQPVAPCTYNFGFTTAKNMVATASVLENIGVSAYLGAAPLITTPSILTVAAEIVTVEARHQTFIRAASQVLAVPSAFDTPLGIRSVFTLAAGFISSCPTGSNLAITPFSSLNMTSPASGSSDIAAGTVIQLQTAATGGSFCSFTNGGQPGGAAFSPFANGACAVPQNLAGLVYVHITNAAPLTGVLTDDITLAGPMVMVVS</sequence>
<dbReference type="Gene3D" id="1.20.1260.10">
    <property type="match status" value="1"/>
</dbReference>
<organism evidence="1 2">
    <name type="scientific">Oidiodendron maius (strain Zn)</name>
    <dbReference type="NCBI Taxonomy" id="913774"/>
    <lineage>
        <taxon>Eukaryota</taxon>
        <taxon>Fungi</taxon>
        <taxon>Dikarya</taxon>
        <taxon>Ascomycota</taxon>
        <taxon>Pezizomycotina</taxon>
        <taxon>Leotiomycetes</taxon>
        <taxon>Leotiomycetes incertae sedis</taxon>
        <taxon>Myxotrichaceae</taxon>
        <taxon>Oidiodendron</taxon>
    </lineage>
</organism>
<dbReference type="PANTHER" id="PTHR31694">
    <property type="entry name" value="DESICCATION-LIKE PROTEIN"/>
    <property type="match status" value="1"/>
</dbReference>
<dbReference type="AlphaFoldDB" id="A0A0C3HTH3"/>
<dbReference type="HOGENOM" id="CLU_029630_0_1_1"/>
<dbReference type="Proteomes" id="UP000054321">
    <property type="component" value="Unassembled WGS sequence"/>
</dbReference>
<dbReference type="InterPro" id="IPR009078">
    <property type="entry name" value="Ferritin-like_SF"/>
</dbReference>
<dbReference type="STRING" id="913774.A0A0C3HTH3"/>
<dbReference type="CDD" id="cd00657">
    <property type="entry name" value="Ferritin_like"/>
    <property type="match status" value="1"/>
</dbReference>
<name>A0A0C3HTH3_OIDMZ</name>
<keyword evidence="2" id="KW-1185">Reference proteome</keyword>
<dbReference type="InterPro" id="IPR012347">
    <property type="entry name" value="Ferritin-like"/>
</dbReference>
<dbReference type="EMBL" id="KN832871">
    <property type="protein sequence ID" value="KIN06305.1"/>
    <property type="molecule type" value="Genomic_DNA"/>
</dbReference>
<reference evidence="1 2" key="1">
    <citation type="submission" date="2014-04" db="EMBL/GenBank/DDBJ databases">
        <authorList>
            <consortium name="DOE Joint Genome Institute"/>
            <person name="Kuo A."/>
            <person name="Martino E."/>
            <person name="Perotto S."/>
            <person name="Kohler A."/>
            <person name="Nagy L.G."/>
            <person name="Floudas D."/>
            <person name="Copeland A."/>
            <person name="Barry K.W."/>
            <person name="Cichocki N."/>
            <person name="Veneault-Fourrey C."/>
            <person name="LaButti K."/>
            <person name="Lindquist E.A."/>
            <person name="Lipzen A."/>
            <person name="Lundell T."/>
            <person name="Morin E."/>
            <person name="Murat C."/>
            <person name="Sun H."/>
            <person name="Tunlid A."/>
            <person name="Henrissat B."/>
            <person name="Grigoriev I.V."/>
            <person name="Hibbett D.S."/>
            <person name="Martin F."/>
            <person name="Nordberg H.P."/>
            <person name="Cantor M.N."/>
            <person name="Hua S.X."/>
        </authorList>
    </citation>
    <scope>NUCLEOTIDE SEQUENCE [LARGE SCALE GENOMIC DNA]</scope>
    <source>
        <strain evidence="1 2">Zn</strain>
    </source>
</reference>
<proteinExistence type="predicted"/>
<dbReference type="InterPro" id="IPR052965">
    <property type="entry name" value="Pigment-catalase-like"/>
</dbReference>
<dbReference type="PANTHER" id="PTHR31694:SF8">
    <property type="entry name" value="STRESS RESPONSE PROTEIN RDS1P"/>
    <property type="match status" value="1"/>
</dbReference>
<dbReference type="SUPFAM" id="SSF47240">
    <property type="entry name" value="Ferritin-like"/>
    <property type="match status" value="1"/>
</dbReference>
<evidence type="ECO:0000313" key="1">
    <source>
        <dbReference type="EMBL" id="KIN06305.1"/>
    </source>
</evidence>
<dbReference type="InParanoid" id="A0A0C3HTH3"/>
<reference evidence="2" key="2">
    <citation type="submission" date="2015-01" db="EMBL/GenBank/DDBJ databases">
        <title>Evolutionary Origins and Diversification of the Mycorrhizal Mutualists.</title>
        <authorList>
            <consortium name="DOE Joint Genome Institute"/>
            <consortium name="Mycorrhizal Genomics Consortium"/>
            <person name="Kohler A."/>
            <person name="Kuo A."/>
            <person name="Nagy L.G."/>
            <person name="Floudas D."/>
            <person name="Copeland A."/>
            <person name="Barry K.W."/>
            <person name="Cichocki N."/>
            <person name="Veneault-Fourrey C."/>
            <person name="LaButti K."/>
            <person name="Lindquist E.A."/>
            <person name="Lipzen A."/>
            <person name="Lundell T."/>
            <person name="Morin E."/>
            <person name="Murat C."/>
            <person name="Riley R."/>
            <person name="Ohm R."/>
            <person name="Sun H."/>
            <person name="Tunlid A."/>
            <person name="Henrissat B."/>
            <person name="Grigoriev I.V."/>
            <person name="Hibbett D.S."/>
            <person name="Martin F."/>
        </authorList>
    </citation>
    <scope>NUCLEOTIDE SEQUENCE [LARGE SCALE GENOMIC DNA]</scope>
    <source>
        <strain evidence="2">Zn</strain>
    </source>
</reference>